<reference evidence="1 2" key="1">
    <citation type="journal article" date="2016" name="Genome Announc.">
        <title>Whole-Genome Sequence of Rummeliibacillus stabekisii Strain PP9 Isolated from Antarctic Soil.</title>
        <authorList>
            <person name="da Mota F.F."/>
            <person name="Vollu R.E."/>
            <person name="Jurelevicius D."/>
            <person name="Seldin L."/>
        </authorList>
    </citation>
    <scope>NUCLEOTIDE SEQUENCE [LARGE SCALE GENOMIC DNA]</scope>
    <source>
        <strain evidence="1 2">PP9</strain>
        <plasmid evidence="2">Plasmid ppp9</plasmid>
    </source>
</reference>
<sequence length="154" mass="17658">MELNESELNDLYKNATSKIVTSEAPSITPFQNDIGSNAITVVPAKKTHYDNSGVRDAADIVTAWLGTKIPVKLTEKTYRNYLVSKFTDFSSLIKDTYVETYVIRTWSEYDQMYLFKSTVVHYSDSHYDKINSVNYREINRSKTKVLSGLNGYDR</sequence>
<dbReference type="AlphaFoldDB" id="A0A143HI36"/>
<proteinExistence type="predicted"/>
<dbReference type="KEGG" id="rst:ATY39_17235"/>
<keyword evidence="2" id="KW-1185">Reference proteome</keyword>
<evidence type="ECO:0000313" key="2">
    <source>
        <dbReference type="Proteomes" id="UP000076021"/>
    </source>
</evidence>
<organism evidence="1 2">
    <name type="scientific">Rummeliibacillus stabekisii</name>
    <dbReference type="NCBI Taxonomy" id="241244"/>
    <lineage>
        <taxon>Bacteria</taxon>
        <taxon>Bacillati</taxon>
        <taxon>Bacillota</taxon>
        <taxon>Bacilli</taxon>
        <taxon>Bacillales</taxon>
        <taxon>Caryophanaceae</taxon>
        <taxon>Rummeliibacillus</taxon>
    </lineage>
</organism>
<accession>A0A143HI36</accession>
<name>A0A143HI36_9BACL</name>
<evidence type="ECO:0000313" key="1">
    <source>
        <dbReference type="EMBL" id="AMX01167.1"/>
    </source>
</evidence>
<reference evidence="2" key="2">
    <citation type="submission" date="2016-03" db="EMBL/GenBank/DDBJ databases">
        <authorList>
            <person name="Ploux O."/>
        </authorList>
    </citation>
    <scope>NUCLEOTIDE SEQUENCE [LARGE SCALE GENOMIC DNA]</scope>
    <source>
        <strain evidence="2">PP9</strain>
        <plasmid evidence="2">Plasmid ppp9</plasmid>
    </source>
</reference>
<gene>
    <name evidence="1" type="ORF">ATY39_17235</name>
</gene>
<geneLocation type="plasmid" evidence="2">
    <name>ppp9</name>
</geneLocation>
<dbReference type="Proteomes" id="UP000076021">
    <property type="component" value="Plasmid pPP9"/>
</dbReference>
<keyword evidence="1" id="KW-0614">Plasmid</keyword>
<dbReference type="RefSeq" id="WP_066792102.1">
    <property type="nucleotide sequence ID" value="NZ_CP014807.1"/>
</dbReference>
<dbReference type="OrthoDB" id="2680581at2"/>
<protein>
    <submittedName>
        <fullName evidence="1">Uncharacterized protein</fullName>
    </submittedName>
</protein>
<dbReference type="EMBL" id="CP014807">
    <property type="protein sequence ID" value="AMX01167.1"/>
    <property type="molecule type" value="Genomic_DNA"/>
</dbReference>